<dbReference type="RefSeq" id="WP_282301873.1">
    <property type="nucleotide sequence ID" value="NZ_CP124616.1"/>
</dbReference>
<accession>A0ABY8QL45</accession>
<keyword evidence="3" id="KW-1185">Reference proteome</keyword>
<feature type="chain" id="PRO_5045505389" evidence="1">
    <location>
        <begin position="19"/>
        <end position="121"/>
    </location>
</feature>
<gene>
    <name evidence="2" type="ORF">QF118_06785</name>
</gene>
<feature type="signal peptide" evidence="1">
    <location>
        <begin position="1"/>
        <end position="18"/>
    </location>
</feature>
<dbReference type="Proteomes" id="UP001241605">
    <property type="component" value="Chromosome"/>
</dbReference>
<organism evidence="2 3">
    <name type="scientific">Tropicibacter oceani</name>
    <dbReference type="NCBI Taxonomy" id="3058420"/>
    <lineage>
        <taxon>Bacteria</taxon>
        <taxon>Pseudomonadati</taxon>
        <taxon>Pseudomonadota</taxon>
        <taxon>Alphaproteobacteria</taxon>
        <taxon>Rhodobacterales</taxon>
        <taxon>Roseobacteraceae</taxon>
        <taxon>Tropicibacter</taxon>
    </lineage>
</organism>
<dbReference type="EMBL" id="CP124616">
    <property type="protein sequence ID" value="WGW05245.1"/>
    <property type="molecule type" value="Genomic_DNA"/>
</dbReference>
<protein>
    <submittedName>
        <fullName evidence="2">Uncharacterized protein</fullName>
    </submittedName>
</protein>
<reference evidence="2 3" key="1">
    <citation type="submission" date="2023-05" db="EMBL/GenBank/DDBJ databases">
        <title>YMD87, complete Genome.</title>
        <authorList>
            <person name="Zhang J."/>
            <person name="Xu X."/>
        </authorList>
    </citation>
    <scope>NUCLEOTIDE SEQUENCE [LARGE SCALE GENOMIC DNA]</scope>
    <source>
        <strain evidence="2 3">YMD87</strain>
    </source>
</reference>
<evidence type="ECO:0000313" key="3">
    <source>
        <dbReference type="Proteomes" id="UP001241605"/>
    </source>
</evidence>
<keyword evidence="1" id="KW-0732">Signal</keyword>
<name>A0ABY8QL45_9RHOB</name>
<evidence type="ECO:0000256" key="1">
    <source>
        <dbReference type="SAM" id="SignalP"/>
    </source>
</evidence>
<proteinExistence type="predicted"/>
<evidence type="ECO:0000313" key="2">
    <source>
        <dbReference type="EMBL" id="WGW05245.1"/>
    </source>
</evidence>
<sequence length="121" mass="13386">MIRIPLMALFLLPGAALAQTPYSFVTDPAMCAMDDMARNEAGMSFDGTGFWAIEYHCEIADPLPLPDWTSFQEHISAGYCEEPGALFPDVFVIRWSEFETGQISVYHGSGGEPETYHLCEG</sequence>